<dbReference type="InterPro" id="IPR050287">
    <property type="entry name" value="MTA/SAH_deaminase"/>
</dbReference>
<organism evidence="3">
    <name type="scientific">marine metagenome</name>
    <dbReference type="NCBI Taxonomy" id="408172"/>
    <lineage>
        <taxon>unclassified sequences</taxon>
        <taxon>metagenomes</taxon>
        <taxon>ecological metagenomes</taxon>
    </lineage>
</organism>
<dbReference type="InterPro" id="IPR032466">
    <property type="entry name" value="Metal_Hydrolase"/>
</dbReference>
<sequence length="214" mass="22757">QLGVLGSHLLIGHAVHIDDSELETLVNSKTAIASSPWAYLKLGQGVTKFGKHPEFLSKGGRLSLGCDTENAGDNKDLLSTARLFSGLMQEAKLGLDKPTAHYALELITIGGAEALGLEKEIGSIEIGKRADMVLIDTSGPSWQPLAPDPVMQLIWGGSSSDVNSVVAGGKLIVEDKKCKNLDESALASEAKYKQENLLKSAGLNPSSYWPVITY</sequence>
<feature type="non-terminal residue" evidence="3">
    <location>
        <position position="1"/>
    </location>
</feature>
<dbReference type="PANTHER" id="PTHR43794">
    <property type="entry name" value="AMINOHYDROLASE SSNA-RELATED"/>
    <property type="match status" value="1"/>
</dbReference>
<dbReference type="EMBL" id="UINC01024313">
    <property type="protein sequence ID" value="SVA97694.1"/>
    <property type="molecule type" value="Genomic_DNA"/>
</dbReference>
<dbReference type="Pfam" id="PF01979">
    <property type="entry name" value="Amidohydro_1"/>
    <property type="match status" value="1"/>
</dbReference>
<gene>
    <name evidence="3" type="ORF">METZ01_LOCUS150548</name>
</gene>
<feature type="domain" description="Amidohydrolase-related" evidence="2">
    <location>
        <begin position="3"/>
        <end position="171"/>
    </location>
</feature>
<dbReference type="InterPro" id="IPR006680">
    <property type="entry name" value="Amidohydro-rel"/>
</dbReference>
<dbReference type="PANTHER" id="PTHR43794:SF11">
    <property type="entry name" value="AMIDOHYDROLASE-RELATED DOMAIN-CONTAINING PROTEIN"/>
    <property type="match status" value="1"/>
</dbReference>
<dbReference type="GO" id="GO:0016810">
    <property type="term" value="F:hydrolase activity, acting on carbon-nitrogen (but not peptide) bonds"/>
    <property type="evidence" value="ECO:0007669"/>
    <property type="project" value="InterPro"/>
</dbReference>
<name>A0A382A8F2_9ZZZZ</name>
<dbReference type="SUPFAM" id="SSF51338">
    <property type="entry name" value="Composite domain of metallo-dependent hydrolases"/>
    <property type="match status" value="1"/>
</dbReference>
<dbReference type="AlphaFoldDB" id="A0A382A8F2"/>
<evidence type="ECO:0000313" key="3">
    <source>
        <dbReference type="EMBL" id="SVA97694.1"/>
    </source>
</evidence>
<evidence type="ECO:0000256" key="1">
    <source>
        <dbReference type="ARBA" id="ARBA00022801"/>
    </source>
</evidence>
<protein>
    <recommendedName>
        <fullName evidence="2">Amidohydrolase-related domain-containing protein</fullName>
    </recommendedName>
</protein>
<proteinExistence type="predicted"/>
<reference evidence="3" key="1">
    <citation type="submission" date="2018-05" db="EMBL/GenBank/DDBJ databases">
        <authorList>
            <person name="Lanie J.A."/>
            <person name="Ng W.-L."/>
            <person name="Kazmierczak K.M."/>
            <person name="Andrzejewski T.M."/>
            <person name="Davidsen T.M."/>
            <person name="Wayne K.J."/>
            <person name="Tettelin H."/>
            <person name="Glass J.I."/>
            <person name="Rusch D."/>
            <person name="Podicherti R."/>
            <person name="Tsui H.-C.T."/>
            <person name="Winkler M.E."/>
        </authorList>
    </citation>
    <scope>NUCLEOTIDE SEQUENCE</scope>
</reference>
<dbReference type="Gene3D" id="3.20.20.140">
    <property type="entry name" value="Metal-dependent hydrolases"/>
    <property type="match status" value="1"/>
</dbReference>
<keyword evidence="1" id="KW-0378">Hydrolase</keyword>
<dbReference type="SUPFAM" id="SSF51556">
    <property type="entry name" value="Metallo-dependent hydrolases"/>
    <property type="match status" value="1"/>
</dbReference>
<accession>A0A382A8F2</accession>
<evidence type="ECO:0000259" key="2">
    <source>
        <dbReference type="Pfam" id="PF01979"/>
    </source>
</evidence>
<dbReference type="InterPro" id="IPR011059">
    <property type="entry name" value="Metal-dep_hydrolase_composite"/>
</dbReference>